<dbReference type="RefSeq" id="XP_007416716.1">
    <property type="nucleotide sequence ID" value="XM_007416654.1"/>
</dbReference>
<protein>
    <submittedName>
        <fullName evidence="2">Uncharacterized protein</fullName>
    </submittedName>
</protein>
<dbReference type="GeneID" id="18930976"/>
<evidence type="ECO:0000313" key="3">
    <source>
        <dbReference type="Proteomes" id="UP000001072"/>
    </source>
</evidence>
<dbReference type="AlphaFoldDB" id="F4S5T2"/>
<dbReference type="Proteomes" id="UP000001072">
    <property type="component" value="Unassembled WGS sequence"/>
</dbReference>
<evidence type="ECO:0000313" key="2">
    <source>
        <dbReference type="EMBL" id="EGG00008.1"/>
    </source>
</evidence>
<dbReference type="HOGENOM" id="CLU_1644096_0_0_1"/>
<feature type="compositionally biased region" description="Polar residues" evidence="1">
    <location>
        <begin position="56"/>
        <end position="67"/>
    </location>
</feature>
<sequence length="161" mass="18397">MLAKDLVSSNDEEQFGNKRLHRIWQLSQFALEAKNYDHQETKEGDLRKPKDGEAKSNAQSHTDSSHQALVANIDEGIDIESLQEQDKSLYTTEELTALLPAPIQKPTNTHDSKTDTLKSVFYAINSLSWRLCYLVGFFDLEEEVLTLLIQLMHNDLMALEF</sequence>
<proteinExistence type="predicted"/>
<name>F4S5T2_MELLP</name>
<dbReference type="VEuPathDB" id="FungiDB:MELLADRAFT_68164"/>
<organism evidence="3">
    <name type="scientific">Melampsora larici-populina (strain 98AG31 / pathotype 3-4-7)</name>
    <name type="common">Poplar leaf rust fungus</name>
    <dbReference type="NCBI Taxonomy" id="747676"/>
    <lineage>
        <taxon>Eukaryota</taxon>
        <taxon>Fungi</taxon>
        <taxon>Dikarya</taxon>
        <taxon>Basidiomycota</taxon>
        <taxon>Pucciniomycotina</taxon>
        <taxon>Pucciniomycetes</taxon>
        <taxon>Pucciniales</taxon>
        <taxon>Melampsoraceae</taxon>
        <taxon>Melampsora</taxon>
    </lineage>
</organism>
<dbReference type="InParanoid" id="F4S5T2"/>
<feature type="compositionally biased region" description="Basic and acidic residues" evidence="1">
    <location>
        <begin position="35"/>
        <end position="54"/>
    </location>
</feature>
<gene>
    <name evidence="2" type="ORF">MELLADRAFT_68164</name>
</gene>
<reference evidence="3" key="1">
    <citation type="journal article" date="2011" name="Proc. Natl. Acad. Sci. U.S.A.">
        <title>Obligate biotrophy features unraveled by the genomic analysis of rust fungi.</title>
        <authorList>
            <person name="Duplessis S."/>
            <person name="Cuomo C.A."/>
            <person name="Lin Y.-C."/>
            <person name="Aerts A."/>
            <person name="Tisserant E."/>
            <person name="Veneault-Fourrey C."/>
            <person name="Joly D.L."/>
            <person name="Hacquard S."/>
            <person name="Amselem J."/>
            <person name="Cantarel B.L."/>
            <person name="Chiu R."/>
            <person name="Coutinho P.M."/>
            <person name="Feau N."/>
            <person name="Field M."/>
            <person name="Frey P."/>
            <person name="Gelhaye E."/>
            <person name="Goldberg J."/>
            <person name="Grabherr M.G."/>
            <person name="Kodira C.D."/>
            <person name="Kohler A."/>
            <person name="Kuees U."/>
            <person name="Lindquist E.A."/>
            <person name="Lucas S.M."/>
            <person name="Mago R."/>
            <person name="Mauceli E."/>
            <person name="Morin E."/>
            <person name="Murat C."/>
            <person name="Pangilinan J.L."/>
            <person name="Park R."/>
            <person name="Pearson M."/>
            <person name="Quesneville H."/>
            <person name="Rouhier N."/>
            <person name="Sakthikumar S."/>
            <person name="Salamov A.A."/>
            <person name="Schmutz J."/>
            <person name="Selles B."/>
            <person name="Shapiro H."/>
            <person name="Tanguay P."/>
            <person name="Tuskan G.A."/>
            <person name="Henrissat B."/>
            <person name="Van de Peer Y."/>
            <person name="Rouze P."/>
            <person name="Ellis J.G."/>
            <person name="Dodds P.N."/>
            <person name="Schein J.E."/>
            <person name="Zhong S."/>
            <person name="Hamelin R.C."/>
            <person name="Grigoriev I.V."/>
            <person name="Szabo L.J."/>
            <person name="Martin F."/>
        </authorList>
    </citation>
    <scope>NUCLEOTIDE SEQUENCE [LARGE SCALE GENOMIC DNA]</scope>
    <source>
        <strain evidence="3">98AG31 / pathotype 3-4-7</strain>
    </source>
</reference>
<accession>F4S5T2</accession>
<evidence type="ECO:0000256" key="1">
    <source>
        <dbReference type="SAM" id="MobiDB-lite"/>
    </source>
</evidence>
<dbReference type="KEGG" id="mlr:MELLADRAFT_68164"/>
<keyword evidence="3" id="KW-1185">Reference proteome</keyword>
<feature type="region of interest" description="Disordered" evidence="1">
    <location>
        <begin position="35"/>
        <end position="67"/>
    </location>
</feature>
<dbReference type="EMBL" id="GL883152">
    <property type="protein sequence ID" value="EGG00008.1"/>
    <property type="molecule type" value="Genomic_DNA"/>
</dbReference>